<keyword evidence="2" id="KW-0812">Transmembrane</keyword>
<keyword evidence="4" id="KW-1185">Reference proteome</keyword>
<feature type="transmembrane region" description="Helical" evidence="2">
    <location>
        <begin position="12"/>
        <end position="32"/>
    </location>
</feature>
<evidence type="ECO:0000256" key="1">
    <source>
        <dbReference type="SAM" id="MobiDB-lite"/>
    </source>
</evidence>
<evidence type="ECO:0000313" key="4">
    <source>
        <dbReference type="Proteomes" id="UP000199647"/>
    </source>
</evidence>
<feature type="transmembrane region" description="Helical" evidence="2">
    <location>
        <begin position="107"/>
        <end position="124"/>
    </location>
</feature>
<keyword evidence="2" id="KW-1133">Transmembrane helix</keyword>
<dbReference type="RefSeq" id="WP_092499842.1">
    <property type="nucleotide sequence ID" value="NZ_FOFG01000027.1"/>
</dbReference>
<dbReference type="AlphaFoldDB" id="A0A1H9QD13"/>
<sequence>MARNDGRRKFAAIFNPVVFFAFITAGAAYIVVAKFFGLAPFLVTSVPVGLLVLYSAIVQFLPFARLRADQAGDNVYYLGFLYTLTSLGASLYQFHSDAPVEEILNNFGVAVATTIAGVALRVAFNQMSIDPLDVEHIARLEMAEAARKMRRELDATVVELAHFRRGTEQQVKEGFDHVRETMTGVSGAILARFEEMTVKAAEPFRTSSESSSATLASLADALGNTLDAAARRLAEENDKLATQSAAVAAALQTTSENLAKMQGPDKVIEVSMKPISDELATAVREFAKRLEGAESAAQTRGEAAAEEQRQHTQTLRTLAAQFESSTRSLAEAAEKVAARDEAFVQAMQKVDGAVRKVDEGAHSHAAAEQALRAASVEAATGAAALQSVATKFSAFLDGLRRQPADVRSPGLDAATIHQHESENDRSGAGASL</sequence>
<accession>A0A1H9QD13</accession>
<name>A0A1H9QD13_9HYPH</name>
<reference evidence="3 4" key="1">
    <citation type="submission" date="2016-10" db="EMBL/GenBank/DDBJ databases">
        <authorList>
            <person name="de Groot N.N."/>
        </authorList>
    </citation>
    <scope>NUCLEOTIDE SEQUENCE [LARGE SCALE GENOMIC DNA]</scope>
    <source>
        <strain evidence="3 4">A52C2</strain>
    </source>
</reference>
<evidence type="ECO:0000256" key="2">
    <source>
        <dbReference type="SAM" id="Phobius"/>
    </source>
</evidence>
<organism evidence="3 4">
    <name type="scientific">Faunimonas pinastri</name>
    <dbReference type="NCBI Taxonomy" id="1855383"/>
    <lineage>
        <taxon>Bacteria</taxon>
        <taxon>Pseudomonadati</taxon>
        <taxon>Pseudomonadota</taxon>
        <taxon>Alphaproteobacteria</taxon>
        <taxon>Hyphomicrobiales</taxon>
        <taxon>Afifellaceae</taxon>
        <taxon>Faunimonas</taxon>
    </lineage>
</organism>
<feature type="region of interest" description="Disordered" evidence="1">
    <location>
        <begin position="413"/>
        <end position="432"/>
    </location>
</feature>
<feature type="transmembrane region" description="Helical" evidence="2">
    <location>
        <begin position="75"/>
        <end position="95"/>
    </location>
</feature>
<dbReference type="STRING" id="1855383.SAMN05216548_1273"/>
<protein>
    <submittedName>
        <fullName evidence="3">Uncharacterized protein</fullName>
    </submittedName>
</protein>
<feature type="transmembrane region" description="Helical" evidence="2">
    <location>
        <begin position="38"/>
        <end position="63"/>
    </location>
</feature>
<evidence type="ECO:0000313" key="3">
    <source>
        <dbReference type="EMBL" id="SER58055.1"/>
    </source>
</evidence>
<dbReference type="EMBL" id="FOFG01000027">
    <property type="protein sequence ID" value="SER58055.1"/>
    <property type="molecule type" value="Genomic_DNA"/>
</dbReference>
<keyword evidence="2" id="KW-0472">Membrane</keyword>
<proteinExistence type="predicted"/>
<dbReference type="OrthoDB" id="7539266at2"/>
<dbReference type="Proteomes" id="UP000199647">
    <property type="component" value="Unassembled WGS sequence"/>
</dbReference>
<gene>
    <name evidence="3" type="ORF">SAMN05216548_1273</name>
</gene>